<accession>A0A7W6JE07</accession>
<evidence type="ECO:0000256" key="3">
    <source>
        <dbReference type="ARBA" id="ARBA00023002"/>
    </source>
</evidence>
<gene>
    <name evidence="7" type="ORF">GGR12_001277</name>
</gene>
<dbReference type="InterPro" id="IPR017941">
    <property type="entry name" value="Rieske_2Fe-2S"/>
</dbReference>
<proteinExistence type="predicted"/>
<comment type="caution">
    <text evidence="7">The sequence shown here is derived from an EMBL/GenBank/DDBJ whole genome shotgun (WGS) entry which is preliminary data.</text>
</comment>
<keyword evidence="5" id="KW-0411">Iron-sulfur</keyword>
<feature type="domain" description="Rieske" evidence="6">
    <location>
        <begin position="12"/>
        <end position="116"/>
    </location>
</feature>
<dbReference type="GO" id="GO:0046872">
    <property type="term" value="F:metal ion binding"/>
    <property type="evidence" value="ECO:0007669"/>
    <property type="project" value="UniProtKB-KW"/>
</dbReference>
<evidence type="ECO:0000259" key="6">
    <source>
        <dbReference type="PROSITE" id="PS51296"/>
    </source>
</evidence>
<dbReference type="InterPro" id="IPR050584">
    <property type="entry name" value="Cholesterol_7-desaturase"/>
</dbReference>
<dbReference type="InterPro" id="IPR044043">
    <property type="entry name" value="VanA_C_cat"/>
</dbReference>
<dbReference type="GO" id="GO:0051537">
    <property type="term" value="F:2 iron, 2 sulfur cluster binding"/>
    <property type="evidence" value="ECO:0007669"/>
    <property type="project" value="UniProtKB-KW"/>
</dbReference>
<dbReference type="AlphaFoldDB" id="A0A7W6JE07"/>
<dbReference type="Pfam" id="PF00355">
    <property type="entry name" value="Rieske"/>
    <property type="match status" value="1"/>
</dbReference>
<dbReference type="PROSITE" id="PS51296">
    <property type="entry name" value="RIESKE"/>
    <property type="match status" value="1"/>
</dbReference>
<dbReference type="PANTHER" id="PTHR21266:SF60">
    <property type="entry name" value="3-KETOSTEROID-9-ALPHA-MONOOXYGENASE, OXYGENASE COMPONENT"/>
    <property type="match status" value="1"/>
</dbReference>
<dbReference type="SUPFAM" id="SSF55961">
    <property type="entry name" value="Bet v1-like"/>
    <property type="match status" value="1"/>
</dbReference>
<organism evidence="7 8">
    <name type="scientific">Brevundimonas lenta</name>
    <dbReference type="NCBI Taxonomy" id="424796"/>
    <lineage>
        <taxon>Bacteria</taxon>
        <taxon>Pseudomonadati</taxon>
        <taxon>Pseudomonadota</taxon>
        <taxon>Alphaproteobacteria</taxon>
        <taxon>Caulobacterales</taxon>
        <taxon>Caulobacteraceae</taxon>
        <taxon>Brevundimonas</taxon>
    </lineage>
</organism>
<dbReference type="InterPro" id="IPR036922">
    <property type="entry name" value="Rieske_2Fe-2S_sf"/>
</dbReference>
<evidence type="ECO:0000313" key="7">
    <source>
        <dbReference type="EMBL" id="MBB4082438.1"/>
    </source>
</evidence>
<dbReference type="SUPFAM" id="SSF50022">
    <property type="entry name" value="ISP domain"/>
    <property type="match status" value="1"/>
</dbReference>
<reference evidence="7 8" key="1">
    <citation type="submission" date="2020-08" db="EMBL/GenBank/DDBJ databases">
        <title>Genomic Encyclopedia of Type Strains, Phase IV (KMG-IV): sequencing the most valuable type-strain genomes for metagenomic binning, comparative biology and taxonomic classification.</title>
        <authorList>
            <person name="Goeker M."/>
        </authorList>
    </citation>
    <scope>NUCLEOTIDE SEQUENCE [LARGE SCALE GENOMIC DNA]</scope>
    <source>
        <strain evidence="7 8">DSM 23960</strain>
    </source>
</reference>
<dbReference type="RefSeq" id="WP_343053124.1">
    <property type="nucleotide sequence ID" value="NZ_BAAAER010000011.1"/>
</dbReference>
<evidence type="ECO:0000256" key="2">
    <source>
        <dbReference type="ARBA" id="ARBA00022723"/>
    </source>
</evidence>
<keyword evidence="3" id="KW-0560">Oxidoreductase</keyword>
<evidence type="ECO:0000256" key="5">
    <source>
        <dbReference type="ARBA" id="ARBA00023014"/>
    </source>
</evidence>
<keyword evidence="7" id="KW-0223">Dioxygenase</keyword>
<keyword evidence="1" id="KW-0001">2Fe-2S</keyword>
<dbReference type="Pfam" id="PF19112">
    <property type="entry name" value="VanA_C"/>
    <property type="match status" value="1"/>
</dbReference>
<keyword evidence="4" id="KW-0408">Iron</keyword>
<dbReference type="GO" id="GO:0051213">
    <property type="term" value="F:dioxygenase activity"/>
    <property type="evidence" value="ECO:0007669"/>
    <property type="project" value="UniProtKB-KW"/>
</dbReference>
<dbReference type="Gene3D" id="3.90.380.10">
    <property type="entry name" value="Naphthalene 1,2-dioxygenase Alpha Subunit, Chain A, domain 1"/>
    <property type="match status" value="1"/>
</dbReference>
<dbReference type="Gene3D" id="2.102.10.10">
    <property type="entry name" value="Rieske [2Fe-2S] iron-sulphur domain"/>
    <property type="match status" value="1"/>
</dbReference>
<keyword evidence="8" id="KW-1185">Reference proteome</keyword>
<dbReference type="Proteomes" id="UP000529946">
    <property type="component" value="Unassembled WGS sequence"/>
</dbReference>
<protein>
    <submittedName>
        <fullName evidence="7">Phenylpropionate dioxygenase-like ring-hydroxylating dioxygenase large terminal subunit</fullName>
    </submittedName>
</protein>
<evidence type="ECO:0000256" key="1">
    <source>
        <dbReference type="ARBA" id="ARBA00022714"/>
    </source>
</evidence>
<keyword evidence="2" id="KW-0479">Metal-binding</keyword>
<evidence type="ECO:0000256" key="4">
    <source>
        <dbReference type="ARBA" id="ARBA00023004"/>
    </source>
</evidence>
<sequence>MTPLPDSLQRSWQMAALSRDLRDKPLARTVAGTPLVLFRDATGTAAALTDRCPHRNYPLSEGRVSEGVLQCAYHGWRFRADGACVEVPGCELEPGEDRRLAASPVAVRELNGAVLVRLSPDEVDLPDLGPWGADDHDHFWWSQGVWRGRVLDALENVLDPFHTNFIHDGIIRRSGRRMPVGLSVLAGEDWIESIIDQPQPDLGWMSRLLEPPRERSRTRLYAPTLVQARWEGPNGLTLCVTVFFTPVTETTLAPYACFTTPKGRGPGWLKEAAIRMFLEPVVAQDRRALAAQLDNIERFGAPRFLQGPGDLLGARVAQLYQGQRIEPASEGPFEHRL</sequence>
<name>A0A7W6JE07_9CAUL</name>
<dbReference type="EMBL" id="JACIDM010000001">
    <property type="protein sequence ID" value="MBB4082438.1"/>
    <property type="molecule type" value="Genomic_DNA"/>
</dbReference>
<dbReference type="PANTHER" id="PTHR21266">
    <property type="entry name" value="IRON-SULFUR DOMAIN CONTAINING PROTEIN"/>
    <property type="match status" value="1"/>
</dbReference>
<evidence type="ECO:0000313" key="8">
    <source>
        <dbReference type="Proteomes" id="UP000529946"/>
    </source>
</evidence>